<evidence type="ECO:0000313" key="9">
    <source>
        <dbReference type="EMBL" id="WAQ97658.1"/>
    </source>
</evidence>
<dbReference type="EMBL" id="CP111013">
    <property type="protein sequence ID" value="WAQ97658.1"/>
    <property type="molecule type" value="Genomic_DNA"/>
</dbReference>
<organism evidence="9 10">
    <name type="scientific">Mya arenaria</name>
    <name type="common">Soft-shell clam</name>
    <dbReference type="NCBI Taxonomy" id="6604"/>
    <lineage>
        <taxon>Eukaryota</taxon>
        <taxon>Metazoa</taxon>
        <taxon>Spiralia</taxon>
        <taxon>Lophotrochozoa</taxon>
        <taxon>Mollusca</taxon>
        <taxon>Bivalvia</taxon>
        <taxon>Autobranchia</taxon>
        <taxon>Heteroconchia</taxon>
        <taxon>Euheterodonta</taxon>
        <taxon>Imparidentia</taxon>
        <taxon>Neoheterodontei</taxon>
        <taxon>Myida</taxon>
        <taxon>Myoidea</taxon>
        <taxon>Myidae</taxon>
        <taxon>Mya</taxon>
    </lineage>
</organism>
<comment type="similarity">
    <text evidence="1">Belongs to the eukaryotic-type primase small subunit family.</text>
</comment>
<evidence type="ECO:0000256" key="5">
    <source>
        <dbReference type="ARBA" id="ARBA00044677"/>
    </source>
</evidence>
<evidence type="ECO:0000256" key="7">
    <source>
        <dbReference type="ARBA" id="ARBA00047303"/>
    </source>
</evidence>
<accession>A0ABY7DL94</accession>
<evidence type="ECO:0000313" key="10">
    <source>
        <dbReference type="Proteomes" id="UP001164746"/>
    </source>
</evidence>
<name>A0ABY7DL94_MYAAR</name>
<evidence type="ECO:0000256" key="8">
    <source>
        <dbReference type="SAM" id="MobiDB-lite"/>
    </source>
</evidence>
<dbReference type="PANTHER" id="PTHR31399:SF0">
    <property type="entry name" value="DNA-DIRECTED PRIMASE_POLYMERASE PROTEIN"/>
    <property type="match status" value="1"/>
</dbReference>
<dbReference type="PANTHER" id="PTHR31399">
    <property type="entry name" value="DNA-DIRECTED PRIMASE / POLYMERASE PROTEIN"/>
    <property type="match status" value="1"/>
</dbReference>
<proteinExistence type="inferred from homology"/>
<keyword evidence="10" id="KW-1185">Reference proteome</keyword>
<gene>
    <name evidence="9" type="ORF">MAR_030348</name>
</gene>
<feature type="compositionally biased region" description="Acidic residues" evidence="8">
    <location>
        <begin position="403"/>
        <end position="421"/>
    </location>
</feature>
<evidence type="ECO:0000256" key="3">
    <source>
        <dbReference type="ARBA" id="ARBA00022932"/>
    </source>
</evidence>
<feature type="non-terminal residue" evidence="9">
    <location>
        <position position="439"/>
    </location>
</feature>
<reference evidence="9" key="1">
    <citation type="submission" date="2022-11" db="EMBL/GenBank/DDBJ databases">
        <title>Centuries of genome instability and evolution in soft-shell clam transmissible cancer (bioRxiv).</title>
        <authorList>
            <person name="Hart S.F.M."/>
            <person name="Yonemitsu M.A."/>
            <person name="Giersch R.M."/>
            <person name="Beal B.F."/>
            <person name="Arriagada G."/>
            <person name="Davis B.W."/>
            <person name="Ostrander E.A."/>
            <person name="Goff S.P."/>
            <person name="Metzger M.J."/>
        </authorList>
    </citation>
    <scope>NUCLEOTIDE SEQUENCE</scope>
    <source>
        <strain evidence="9">MELC-2E11</strain>
        <tissue evidence="9">Siphon/mantle</tissue>
    </source>
</reference>
<dbReference type="EC" id="2.7.7.7" evidence="2"/>
<keyword evidence="3" id="KW-0808">Transferase</keyword>
<comment type="catalytic activity">
    <reaction evidence="7">
        <text>DNA(n) + a 2'-deoxyribonucleoside 5'-triphosphate = DNA(n+1) + diphosphate</text>
        <dbReference type="Rhea" id="RHEA:22508"/>
        <dbReference type="Rhea" id="RHEA-COMP:17339"/>
        <dbReference type="Rhea" id="RHEA-COMP:17340"/>
        <dbReference type="ChEBI" id="CHEBI:33019"/>
        <dbReference type="ChEBI" id="CHEBI:61560"/>
        <dbReference type="ChEBI" id="CHEBI:173112"/>
        <dbReference type="EC" id="2.7.7.7"/>
    </reaction>
    <physiologicalReaction direction="left-to-right" evidence="7">
        <dbReference type="Rhea" id="RHEA:22509"/>
    </physiologicalReaction>
</comment>
<dbReference type="InterPro" id="IPR044917">
    <property type="entry name" value="PRIMPOL"/>
</dbReference>
<keyword evidence="3" id="KW-0239">DNA-directed DNA polymerase</keyword>
<evidence type="ECO:0000256" key="1">
    <source>
        <dbReference type="ARBA" id="ARBA00009762"/>
    </source>
</evidence>
<evidence type="ECO:0000256" key="6">
    <source>
        <dbReference type="ARBA" id="ARBA00044768"/>
    </source>
</evidence>
<dbReference type="EC" id="2.7.7.102" evidence="6"/>
<comment type="catalytic activity">
    <reaction evidence="5">
        <text>ssDNA + n NTP = ssDNA/pppN(pN)n-1 hybrid + (n-1) diphosphate.</text>
        <dbReference type="EC" id="2.7.7.102"/>
    </reaction>
</comment>
<evidence type="ECO:0000256" key="2">
    <source>
        <dbReference type="ARBA" id="ARBA00012417"/>
    </source>
</evidence>
<feature type="region of interest" description="Disordered" evidence="8">
    <location>
        <begin position="402"/>
        <end position="439"/>
    </location>
</feature>
<dbReference type="Proteomes" id="UP001164746">
    <property type="component" value="Chromosome 2"/>
</dbReference>
<evidence type="ECO:0000256" key="4">
    <source>
        <dbReference type="ARBA" id="ARBA00026139"/>
    </source>
</evidence>
<sequence>MINFSGKCNETMEDMNSGTSLTTSSFYGAKNKRKWMGLQNSIETMEKQFKKEKIPKPFPSRILGPSVKWEIFFRQQDAFSYSRSKSKDLHVFAFESDSFEGNSGQRLYLATSYPVFWHYYSQMDDDKRHHYEVIPEGCVCKLYFDLEFDRTLNPAADGDAMVETFIQVICAGLSEEYSLIATRREVLDLDSSTEVKFSRHLIFQLQNAAFKDNIHAGRFVSHILSQVLLAVEQGDKDAALAQNMNNVENNQSDDVIDSNNENGNIPCLESKAEDVVKELTVDGLKDNMKEDNCMRNKLLKTVSLADLGSLFVQSKHGEMVLFCDTGEATIDGYSKSPYPEVDEYIISLITQDSGKGVIRHWTYFQEGELLVLIADLQRGVFYQKCHDPDCHMQNYKSPASYFDDLEEEGDNGSSDMDDEELLNSTLELEKHLQHRNPDP</sequence>
<keyword evidence="3" id="KW-0548">Nucleotidyltransferase</keyword>
<feature type="compositionally biased region" description="Basic and acidic residues" evidence="8">
    <location>
        <begin position="427"/>
        <end position="439"/>
    </location>
</feature>
<protein>
    <recommendedName>
        <fullName evidence="4">DNA-directed primase/polymerase protein</fullName>
        <ecNumber evidence="6">2.7.7.102</ecNumber>
        <ecNumber evidence="2">2.7.7.7</ecNumber>
    </recommendedName>
</protein>